<accession>A0A0M0JV13</accession>
<proteinExistence type="inferred from homology"/>
<feature type="transmembrane region" description="Helical" evidence="8">
    <location>
        <begin position="1277"/>
        <end position="1301"/>
    </location>
</feature>
<evidence type="ECO:0000313" key="10">
    <source>
        <dbReference type="EMBL" id="KOO30192.1"/>
    </source>
</evidence>
<protein>
    <submittedName>
        <fullName evidence="10">Patched domain-containing protein 2</fullName>
    </submittedName>
</protein>
<keyword evidence="11" id="KW-1185">Reference proteome</keyword>
<feature type="transmembrane region" description="Helical" evidence="8">
    <location>
        <begin position="967"/>
        <end position="988"/>
    </location>
</feature>
<feature type="transmembrane region" description="Helical" evidence="8">
    <location>
        <begin position="482"/>
        <end position="501"/>
    </location>
</feature>
<dbReference type="Gene3D" id="1.20.1640.10">
    <property type="entry name" value="Multidrug efflux transporter AcrB transmembrane domain"/>
    <property type="match status" value="2"/>
</dbReference>
<feature type="region of interest" description="Disordered" evidence="7">
    <location>
        <begin position="175"/>
        <end position="195"/>
    </location>
</feature>
<feature type="transmembrane region" description="Helical" evidence="8">
    <location>
        <begin position="719"/>
        <end position="740"/>
    </location>
</feature>
<keyword evidence="5" id="KW-0325">Glycoprotein</keyword>
<feature type="transmembrane region" description="Helical" evidence="8">
    <location>
        <begin position="507"/>
        <end position="530"/>
    </location>
</feature>
<dbReference type="PROSITE" id="PS50156">
    <property type="entry name" value="SSD"/>
    <property type="match status" value="1"/>
</dbReference>
<dbReference type="EMBL" id="JWZX01002268">
    <property type="protein sequence ID" value="KOO30192.1"/>
    <property type="molecule type" value="Genomic_DNA"/>
</dbReference>
<feature type="domain" description="SSD" evidence="9">
    <location>
        <begin position="365"/>
        <end position="532"/>
    </location>
</feature>
<feature type="transmembrane region" description="Helical" evidence="8">
    <location>
        <begin position="375"/>
        <end position="393"/>
    </location>
</feature>
<feature type="transmembrane region" description="Helical" evidence="8">
    <location>
        <begin position="400"/>
        <end position="421"/>
    </location>
</feature>
<reference evidence="11" key="1">
    <citation type="journal article" date="2015" name="PLoS Genet.">
        <title>Genome Sequence and Transcriptome Analyses of Chrysochromulina tobin: Metabolic Tools for Enhanced Algal Fitness in the Prominent Order Prymnesiales (Haptophyceae).</title>
        <authorList>
            <person name="Hovde B.T."/>
            <person name="Deodato C.R."/>
            <person name="Hunsperger H.M."/>
            <person name="Ryken S.A."/>
            <person name="Yost W."/>
            <person name="Jha R.K."/>
            <person name="Patterson J."/>
            <person name="Monnat R.J. Jr."/>
            <person name="Barlow S.B."/>
            <person name="Starkenburg S.R."/>
            <person name="Cattolico R.A."/>
        </authorList>
    </citation>
    <scope>NUCLEOTIDE SEQUENCE</scope>
    <source>
        <strain evidence="11">CCMP291</strain>
    </source>
</reference>
<evidence type="ECO:0000256" key="6">
    <source>
        <dbReference type="ARBA" id="ARBA00038046"/>
    </source>
</evidence>
<evidence type="ECO:0000256" key="3">
    <source>
        <dbReference type="ARBA" id="ARBA00022989"/>
    </source>
</evidence>
<dbReference type="InterPro" id="IPR000731">
    <property type="entry name" value="SSD"/>
</dbReference>
<dbReference type="GO" id="GO:0016020">
    <property type="term" value="C:membrane"/>
    <property type="evidence" value="ECO:0007669"/>
    <property type="project" value="UniProtKB-SubCell"/>
</dbReference>
<evidence type="ECO:0000256" key="1">
    <source>
        <dbReference type="ARBA" id="ARBA00004141"/>
    </source>
</evidence>
<evidence type="ECO:0000313" key="11">
    <source>
        <dbReference type="Proteomes" id="UP000037460"/>
    </source>
</evidence>
<evidence type="ECO:0000256" key="2">
    <source>
        <dbReference type="ARBA" id="ARBA00022692"/>
    </source>
</evidence>
<evidence type="ECO:0000256" key="5">
    <source>
        <dbReference type="ARBA" id="ARBA00023180"/>
    </source>
</evidence>
<dbReference type="SUPFAM" id="SSF82866">
    <property type="entry name" value="Multidrug efflux transporter AcrB transmembrane domain"/>
    <property type="match status" value="2"/>
</dbReference>
<dbReference type="GO" id="GO:0022857">
    <property type="term" value="F:transmembrane transporter activity"/>
    <property type="evidence" value="ECO:0007669"/>
    <property type="project" value="TreeGrafter"/>
</dbReference>
<feature type="transmembrane region" description="Helical" evidence="8">
    <location>
        <begin position="1406"/>
        <end position="1429"/>
    </location>
</feature>
<comment type="caution">
    <text evidence="10">The sequence shown here is derived from an EMBL/GenBank/DDBJ whole genome shotgun (WGS) entry which is preliminary data.</text>
</comment>
<sequence length="1498" mass="162122">MAPRERVRRMMMGGNEETKQTFDSISSIVDAEVQRVATISTSGPAQRKRTANALNSGTVPTELLSADGARALELPKGGEPGCGLRLLARRPRLVLVTVYVTFGLLLALLFTVGELEISVDSDAFVNKEDVDVQRVRLAHELFLNSAWNQGPSYGWRAESATENLFNWNYRGRRLREQEGDREQTDEEGGDDEQVHLDASAPTQHGRLLQSSCRSNEGKPTTSFTLIYSARTGSNVLEPQLLQRIAYIELSLARLAERKGLCKYPLSLGSPPPGSSRPALFESCDSCTPIDSALGYIFPSGIPSVRGRHRAKYLRSQIPMTLAEWRDAMNDGRALEFMNLLEELRKNPDVNVYTDIVDRYWTLPERQLRADLVGDGILLGVANLLILIFMVFYFRNVLFAFAAVMQLVLALPLTFLIVDVVFKQRPISAFACASIWVVTGVTADNIFVVHETWKAARLLRVNGELASRERRLRWTLAQSARPLFVADGTTAFSLLINCLSPIGGVFQFGLVGGVLIFANFLLVLVYTSALLMMEEQGAFNWCNCWRMGEKEEKAHLLLLHRIHAAIFTYRRPILVAGIVLTLLLVPSAGALTAPSEGSSFDIFVGFTPPADALFINANTFNPNLPGDVYLSQTDAASSAARGEPSAPAHWRNLLLGGKMREPNVALTLWPSTAGWGVLVLVADAVLLLLAARVCWRGRTIGALRLPSYFQRMSKPARRQWVWLAGLLAAALLGIAAFVIVMGTMNPMAAAALWGCEYATAAFFFYARWAPALSANLFYSRALPIAYEAIFAMHAMACAAMAASLSKDKGCPECLFGVRAGLGRPRRDEKQRLLLAYGLMAVFGIAACLPPFIRRASIQAEDDLEGLAAVLMTLCLVLLALLDDGYMRQVSPERAGYPAADTTSRPPMNISQTRPAQGMFIGSTVEGCTAWVRRAFGLLVSGLGAGAAICYAQLFLLSSVVVSSVPAQLAGATLLVHALPLACIADAWALGVPFAGFEPSDAPRGVWLKRVVRLLLLLAVGSVVVGSALVYIGMMSSEDASAASGDEGLRQALVGLDEASLTTAEPCFMVWGVRSRLLDKASPAPNRVMLPESDNGAAADLIADFDPTSTAAQLAFDAMCTAILQPSSPLNSRAKESSSVWPWCTAHSVRRSVQQAGGAWPMAPQAFTTKLVSMLQSGPEARLGSTVGLRGQVTNNASAVLPEQLAWILVRLNSKYSTANGEMLGSPRRLEAYMREWKDYFEDLPRLTGSTVAGVARTDILSNGFVTCSSWEVFPTISAFLRGVFLSLILTPCMCLCAVFMIVRDVNICYASLLSVVCMIVVTMGVLHLMGTALGPIESLALAVIIGVSVDYLIHLAFAYNNSFMQSRYFKSRASVLARSDSIFSAAITTFAAVLPLLGARIAPLRQFGRIFTVVTVISFVYSYGFFNAFLMSMGALSTRSTTIAQDEADIQSAHADRADDVGFSAGLTYETATGGCTSFSAGLTYETATGGCTSFSAGI</sequence>
<feature type="transmembrane region" description="Helical" evidence="8">
    <location>
        <begin position="832"/>
        <end position="851"/>
    </location>
</feature>
<evidence type="ECO:0000256" key="8">
    <source>
        <dbReference type="SAM" id="Phobius"/>
    </source>
</evidence>
<feature type="transmembrane region" description="Helical" evidence="8">
    <location>
        <begin position="572"/>
        <end position="592"/>
    </location>
</feature>
<dbReference type="OrthoDB" id="429851at2759"/>
<dbReference type="InterPro" id="IPR052081">
    <property type="entry name" value="Dispatched_Hh_regulator"/>
</dbReference>
<name>A0A0M0JV13_9EUKA</name>
<feature type="transmembrane region" description="Helical" evidence="8">
    <location>
        <begin position="934"/>
        <end position="955"/>
    </location>
</feature>
<feature type="transmembrane region" description="Helical" evidence="8">
    <location>
        <begin position="427"/>
        <end position="449"/>
    </location>
</feature>
<feature type="transmembrane region" description="Helical" evidence="8">
    <location>
        <begin position="1338"/>
        <end position="1359"/>
    </location>
</feature>
<gene>
    <name evidence="10" type="ORF">Ctob_015131</name>
</gene>
<comment type="subcellular location">
    <subcellularLocation>
        <location evidence="1">Membrane</location>
        <topology evidence="1">Multi-pass membrane protein</topology>
    </subcellularLocation>
</comment>
<organism evidence="10 11">
    <name type="scientific">Chrysochromulina tobinii</name>
    <dbReference type="NCBI Taxonomy" id="1460289"/>
    <lineage>
        <taxon>Eukaryota</taxon>
        <taxon>Haptista</taxon>
        <taxon>Haptophyta</taxon>
        <taxon>Prymnesiophyceae</taxon>
        <taxon>Prymnesiales</taxon>
        <taxon>Chrysochromulinaceae</taxon>
        <taxon>Chrysochromulina</taxon>
    </lineage>
</organism>
<feature type="transmembrane region" description="Helical" evidence="8">
    <location>
        <begin position="863"/>
        <end position="880"/>
    </location>
</feature>
<feature type="transmembrane region" description="Helical" evidence="8">
    <location>
        <begin position="672"/>
        <end position="694"/>
    </location>
</feature>
<feature type="transmembrane region" description="Helical" evidence="8">
    <location>
        <begin position="1380"/>
        <end position="1400"/>
    </location>
</feature>
<feature type="transmembrane region" description="Helical" evidence="8">
    <location>
        <begin position="93"/>
        <end position="112"/>
    </location>
</feature>
<dbReference type="PANTHER" id="PTHR45951:SF3">
    <property type="entry name" value="PROTEIN DISPATCHED"/>
    <property type="match status" value="1"/>
</dbReference>
<evidence type="ECO:0000256" key="7">
    <source>
        <dbReference type="SAM" id="MobiDB-lite"/>
    </source>
</evidence>
<evidence type="ECO:0000256" key="4">
    <source>
        <dbReference type="ARBA" id="ARBA00023136"/>
    </source>
</evidence>
<comment type="similarity">
    <text evidence="6">Belongs to the dispatched family.</text>
</comment>
<keyword evidence="3 8" id="KW-1133">Transmembrane helix</keyword>
<feature type="transmembrane region" description="Helical" evidence="8">
    <location>
        <begin position="1009"/>
        <end position="1032"/>
    </location>
</feature>
<dbReference type="PANTHER" id="PTHR45951">
    <property type="entry name" value="PROTEIN DISPATCHED-RELATED"/>
    <property type="match status" value="1"/>
</dbReference>
<keyword evidence="2 8" id="KW-0812">Transmembrane</keyword>
<keyword evidence="4 8" id="KW-0472">Membrane</keyword>
<evidence type="ECO:0000259" key="9">
    <source>
        <dbReference type="PROSITE" id="PS50156"/>
    </source>
</evidence>
<feature type="transmembrane region" description="Helical" evidence="8">
    <location>
        <begin position="1308"/>
        <end position="1332"/>
    </location>
</feature>
<dbReference type="Proteomes" id="UP000037460">
    <property type="component" value="Unassembled WGS sequence"/>
</dbReference>